<feature type="compositionally biased region" description="Polar residues" evidence="1">
    <location>
        <begin position="512"/>
        <end position="525"/>
    </location>
</feature>
<feature type="region of interest" description="Disordered" evidence="1">
    <location>
        <begin position="449"/>
        <end position="551"/>
    </location>
</feature>
<feature type="compositionally biased region" description="Polar residues" evidence="1">
    <location>
        <begin position="468"/>
        <end position="506"/>
    </location>
</feature>
<name>A0AAD9LI51_BABDI</name>
<organism evidence="2 3">
    <name type="scientific">Babesia divergens</name>
    <dbReference type="NCBI Taxonomy" id="32595"/>
    <lineage>
        <taxon>Eukaryota</taxon>
        <taxon>Sar</taxon>
        <taxon>Alveolata</taxon>
        <taxon>Apicomplexa</taxon>
        <taxon>Aconoidasida</taxon>
        <taxon>Piroplasmida</taxon>
        <taxon>Babesiidae</taxon>
        <taxon>Babesia</taxon>
    </lineage>
</organism>
<reference evidence="2" key="1">
    <citation type="journal article" date="2014" name="Nucleic Acids Res.">
        <title>The evolutionary dynamics of variant antigen genes in Babesia reveal a history of genomic innovation underlying host-parasite interaction.</title>
        <authorList>
            <person name="Jackson A.P."/>
            <person name="Otto T.D."/>
            <person name="Darby A."/>
            <person name="Ramaprasad A."/>
            <person name="Xia D."/>
            <person name="Echaide I.E."/>
            <person name="Farber M."/>
            <person name="Gahlot S."/>
            <person name="Gamble J."/>
            <person name="Gupta D."/>
            <person name="Gupta Y."/>
            <person name="Jackson L."/>
            <person name="Malandrin L."/>
            <person name="Malas T.B."/>
            <person name="Moussa E."/>
            <person name="Nair M."/>
            <person name="Reid A.J."/>
            <person name="Sanders M."/>
            <person name="Sharma J."/>
            <person name="Tracey A."/>
            <person name="Quail M.A."/>
            <person name="Weir W."/>
            <person name="Wastling J.M."/>
            <person name="Hall N."/>
            <person name="Willadsen P."/>
            <person name="Lingelbach K."/>
            <person name="Shiels B."/>
            <person name="Tait A."/>
            <person name="Berriman M."/>
            <person name="Allred D.R."/>
            <person name="Pain A."/>
        </authorList>
    </citation>
    <scope>NUCLEOTIDE SEQUENCE</scope>
    <source>
        <strain evidence="2">1802A</strain>
    </source>
</reference>
<feature type="compositionally biased region" description="Basic and acidic residues" evidence="1">
    <location>
        <begin position="531"/>
        <end position="546"/>
    </location>
</feature>
<feature type="region of interest" description="Disordered" evidence="1">
    <location>
        <begin position="411"/>
        <end position="437"/>
    </location>
</feature>
<evidence type="ECO:0000313" key="3">
    <source>
        <dbReference type="Proteomes" id="UP001195914"/>
    </source>
</evidence>
<reference evidence="2" key="2">
    <citation type="submission" date="2021-05" db="EMBL/GenBank/DDBJ databases">
        <authorList>
            <person name="Pain A."/>
        </authorList>
    </citation>
    <scope>NUCLEOTIDE SEQUENCE</scope>
    <source>
        <strain evidence="2">1802A</strain>
    </source>
</reference>
<dbReference type="Proteomes" id="UP001195914">
    <property type="component" value="Unassembled WGS sequence"/>
</dbReference>
<sequence>MKFLGIFRAVALLSFAFGITGQLISCRVAPTPLSLKDIFDFIDKLSHTPDVRKKVFENLNRKVATFCNYGDKFWRDLYGNNSEGYISDVFNSVSAIRGLIDTRTGEYGHYSDITLSLYDASRYEEIIAKKLPHLYSALYFVYFNGSKKDCGSINGGQWENLRCNEIGNNQYFGKWLSDQVDTKFPRQSIERGFSNVGNLGSTTGQDVADQIKSAVNHIAGGSLQNALYGMLFLGSWHDAKTGHALRFIHEFAINVLNDKFQTHPATKYTAGGFDTLKVVCRALKEKLDVFVGTTANHFYAVSSRPTQHYPDLIKIEAFDAYVDWMEKHIVSIIGSLNSMARDALNWKINNIVETRTSGPFKYGLVFKDGLNEDTFETTIKAYSAELINNGYLLMRLLTELRRLKMVERYKPPTNGQIDGSPESIPTGVPTGTVPEGSQAVDQISANGKTDELLDGDETDGDSDGIPTDESSVISQTDGVSDSIPTDTSLEPDQTGETSQIGQTGKTSESDQTDVPTGTVPTQPEDSQAVDETSKPEEPTEASEKKSSAAMASSVACFSMLGLLVSMI</sequence>
<dbReference type="AlphaFoldDB" id="A0AAD9LI51"/>
<keyword evidence="3" id="KW-1185">Reference proteome</keyword>
<protein>
    <submittedName>
        <fullName evidence="2">Secreted antigen 1</fullName>
    </submittedName>
</protein>
<evidence type="ECO:0000256" key="1">
    <source>
        <dbReference type="SAM" id="MobiDB-lite"/>
    </source>
</evidence>
<proteinExistence type="predicted"/>
<evidence type="ECO:0000313" key="2">
    <source>
        <dbReference type="EMBL" id="KAK1937523.1"/>
    </source>
</evidence>
<comment type="caution">
    <text evidence="2">The sequence shown here is derived from an EMBL/GenBank/DDBJ whole genome shotgun (WGS) entry which is preliminary data.</text>
</comment>
<dbReference type="EMBL" id="JAHBMH010000033">
    <property type="protein sequence ID" value="KAK1937523.1"/>
    <property type="molecule type" value="Genomic_DNA"/>
</dbReference>
<gene>
    <name evidence="2" type="ORF">X943_002531</name>
</gene>
<feature type="compositionally biased region" description="Acidic residues" evidence="1">
    <location>
        <begin position="452"/>
        <end position="462"/>
    </location>
</feature>
<accession>A0AAD9LI51</accession>